<dbReference type="GO" id="GO:0046872">
    <property type="term" value="F:metal ion binding"/>
    <property type="evidence" value="ECO:0007669"/>
    <property type="project" value="UniProtKB-KW"/>
</dbReference>
<organism evidence="4 5">
    <name type="scientific">Acetivibrio ethanolgignens</name>
    <dbReference type="NCBI Taxonomy" id="290052"/>
    <lineage>
        <taxon>Bacteria</taxon>
        <taxon>Bacillati</taxon>
        <taxon>Bacillota</taxon>
        <taxon>Clostridia</taxon>
        <taxon>Eubacteriales</taxon>
        <taxon>Oscillospiraceae</taxon>
        <taxon>Acetivibrio</taxon>
    </lineage>
</organism>
<feature type="binding site" evidence="2">
    <location>
        <position position="298"/>
    </location>
    <ligand>
        <name>Zn(2+)</name>
        <dbReference type="ChEBI" id="CHEBI:29105"/>
        <note>catalytic</note>
    </ligand>
</feature>
<dbReference type="EMBL" id="LNAM01000057">
    <property type="protein sequence ID" value="KSV60015.1"/>
    <property type="molecule type" value="Genomic_DNA"/>
</dbReference>
<name>A0A0V8QHG7_9FIRM</name>
<protein>
    <recommendedName>
        <fullName evidence="1">Metal-dependent carboxypeptidase</fullName>
        <ecNumber evidence="1">3.4.17.19</ecNumber>
    </recommendedName>
</protein>
<sequence length="502" mass="58478">MSKIFDELKVYLERGDALSEAQRIFEWDSATLAPKLADENTARVVGILSDMYFKTYVNEDVKKCLEELAKPEELDKLTPAEKAQVKELRRLVSDLEKLPPEEYREFSELVARAMGIWEEARENDDYGKFAPVLEKIIEFQKKFAGYRMDPEKHSCLYDVLLDEYESGFTVEKLDEFFEVIRSELVPFIKEVVEKAASVDKSYNEKHYDVDKQRELSHMLAEYVGFDFDRGVMAESAHPFTTNFHNKDVRITNHFYENNLESAIFSVIHESGHALYEMQVADEFTQTLVGEGTSMGMHESQSRFFENIVGRNEQFWKPLYGKLTDMFPEQLASVSLEQFILGSNKPVPGPIRTEADELTYALHILVRYEIEKMIFNNEVGVDELPKVWKEKYEEYLGITPTNDAEGILQDVHWCGGDFGYFPSYALGSAVAAQIYYQMQKVLPFDECLEQGKLEPIRAYLKEHIHRFGKSKNTNEILRDMMGEEFNPEYYVKYLKEKYTKLFR</sequence>
<comment type="caution">
    <text evidence="4">The sequence shown here is derived from an EMBL/GenBank/DDBJ whole genome shotgun (WGS) entry which is preliminary data.</text>
</comment>
<evidence type="ECO:0000313" key="4">
    <source>
        <dbReference type="EMBL" id="KSV60015.1"/>
    </source>
</evidence>
<evidence type="ECO:0000313" key="5">
    <source>
        <dbReference type="Proteomes" id="UP000054874"/>
    </source>
</evidence>
<keyword evidence="1" id="KW-0121">Carboxypeptidase</keyword>
<keyword evidence="1" id="KW-0482">Metalloprotease</keyword>
<keyword evidence="1" id="KW-0645">Protease</keyword>
<dbReference type="Proteomes" id="UP000054874">
    <property type="component" value="Unassembled WGS sequence"/>
</dbReference>
<keyword evidence="1" id="KW-0378">Hydrolase</keyword>
<dbReference type="SUPFAM" id="SSF55486">
    <property type="entry name" value="Metalloproteases ('zincins'), catalytic domain"/>
    <property type="match status" value="1"/>
</dbReference>
<reference evidence="4 5" key="1">
    <citation type="submission" date="2015-11" db="EMBL/GenBank/DDBJ databases">
        <title>Butyribacter intestini gen. nov., sp. nov., a butyric acid-producing bacterium of the family Lachnospiraceae isolated from the human faeces.</title>
        <authorList>
            <person name="Zou Y."/>
            <person name="Xue W."/>
            <person name="Luo G."/>
            <person name="Lv M."/>
        </authorList>
    </citation>
    <scope>NUCLEOTIDE SEQUENCE [LARGE SCALE GENOMIC DNA]</scope>
    <source>
        <strain evidence="4 5">ACET-33324</strain>
    </source>
</reference>
<comment type="cofactor">
    <cofactor evidence="2">
        <name>Zn(2+)</name>
        <dbReference type="ChEBI" id="CHEBI:29105"/>
    </cofactor>
    <text evidence="2">Binds 1 zinc ion per subunit.</text>
</comment>
<dbReference type="PRINTS" id="PR00998">
    <property type="entry name" value="CRBOXYPTASET"/>
</dbReference>
<dbReference type="RefSeq" id="WP_058351746.1">
    <property type="nucleotide sequence ID" value="NZ_CABMMD010000057.1"/>
</dbReference>
<keyword evidence="2" id="KW-0862">Zinc</keyword>
<keyword evidence="1 2" id="KW-0479">Metal-binding</keyword>
<feature type="active site" description="Proton donor/acceptor" evidence="3">
    <location>
        <position position="269"/>
    </location>
</feature>
<dbReference type="Gene3D" id="1.10.1370.30">
    <property type="match status" value="1"/>
</dbReference>
<comment type="catalytic activity">
    <reaction evidence="1">
        <text>Release of a C-terminal amino acid with broad specificity, except for -Pro.</text>
        <dbReference type="EC" id="3.4.17.19"/>
    </reaction>
</comment>
<comment type="similarity">
    <text evidence="1">Belongs to the peptidase M32 family.</text>
</comment>
<dbReference type="InterPro" id="IPR001333">
    <property type="entry name" value="Peptidase_M32_Taq"/>
</dbReference>
<dbReference type="PANTHER" id="PTHR34217">
    <property type="entry name" value="METAL-DEPENDENT CARBOXYPEPTIDASE"/>
    <property type="match status" value="1"/>
</dbReference>
<dbReference type="GO" id="GO:0006508">
    <property type="term" value="P:proteolysis"/>
    <property type="evidence" value="ECO:0007669"/>
    <property type="project" value="UniProtKB-UniRule"/>
</dbReference>
<feature type="binding site" evidence="2">
    <location>
        <position position="272"/>
    </location>
    <ligand>
        <name>Zn(2+)</name>
        <dbReference type="ChEBI" id="CHEBI:29105"/>
        <note>catalytic</note>
    </ligand>
</feature>
<dbReference type="AlphaFoldDB" id="A0A0V8QHG7"/>
<dbReference type="Pfam" id="PF02074">
    <property type="entry name" value="Peptidase_M32"/>
    <property type="match status" value="1"/>
</dbReference>
<dbReference type="PROSITE" id="PS52034">
    <property type="entry name" value="PEPTIDASE_M32"/>
    <property type="match status" value="1"/>
</dbReference>
<comment type="function">
    <text evidence="1">Broad specificity carboxypetidase that releases amino acids sequentially from the C-terminus, including neutral, aromatic, polar and basic residues.</text>
</comment>
<proteinExistence type="inferred from homology"/>
<evidence type="ECO:0000256" key="3">
    <source>
        <dbReference type="PIRSR" id="PIRSR006615-2"/>
    </source>
</evidence>
<dbReference type="PANTHER" id="PTHR34217:SF1">
    <property type="entry name" value="CARBOXYPEPTIDASE 1"/>
    <property type="match status" value="1"/>
</dbReference>
<dbReference type="PIRSF" id="PIRSF006615">
    <property type="entry name" value="Zn_crbxpep_Taq"/>
    <property type="match status" value="1"/>
</dbReference>
<gene>
    <name evidence="4" type="ORF">ASU35_06985</name>
</gene>
<dbReference type="STRING" id="290052.ASU35_06985"/>
<accession>A0A0V8QHG7</accession>
<keyword evidence="5" id="KW-1185">Reference proteome</keyword>
<evidence type="ECO:0000256" key="1">
    <source>
        <dbReference type="PIRNR" id="PIRNR006615"/>
    </source>
</evidence>
<dbReference type="OrthoDB" id="9772308at2"/>
<dbReference type="GO" id="GO:0004181">
    <property type="term" value="F:metallocarboxypeptidase activity"/>
    <property type="evidence" value="ECO:0007669"/>
    <property type="project" value="UniProtKB-UniRule"/>
</dbReference>
<dbReference type="EC" id="3.4.17.19" evidence="1"/>
<feature type="binding site" evidence="2">
    <location>
        <position position="268"/>
    </location>
    <ligand>
        <name>Zn(2+)</name>
        <dbReference type="ChEBI" id="CHEBI:29105"/>
        <note>catalytic</note>
    </ligand>
</feature>
<evidence type="ECO:0000256" key="2">
    <source>
        <dbReference type="PIRSR" id="PIRSR006615-1"/>
    </source>
</evidence>
<dbReference type="CDD" id="cd06460">
    <property type="entry name" value="M32_Taq"/>
    <property type="match status" value="1"/>
</dbReference>